<evidence type="ECO:0000313" key="2">
    <source>
        <dbReference type="Proteomes" id="UP001558632"/>
    </source>
</evidence>
<reference evidence="1 2" key="1">
    <citation type="submission" date="2024-07" db="EMBL/GenBank/DDBJ databases">
        <title>Enhanced genomic and transcriptomic resources for Trichinella pseudospiralis and T. spiralis underpin the discovery of pronounced molecular differences between stages and species.</title>
        <authorList>
            <person name="Pasi K.K."/>
            <person name="La Rosa G."/>
            <person name="Gomez-Morales M.A."/>
            <person name="Tosini F."/>
            <person name="Sumanam S."/>
            <person name="Young N.D."/>
            <person name="Chang B.C."/>
            <person name="Robin G.B."/>
        </authorList>
    </citation>
    <scope>NUCLEOTIDE SEQUENCE [LARGE SCALE GENOMIC DNA]</scope>
    <source>
        <strain evidence="1">ISS534</strain>
    </source>
</reference>
<comment type="caution">
    <text evidence="1">The sequence shown here is derived from an EMBL/GenBank/DDBJ whole genome shotgun (WGS) entry which is preliminary data.</text>
</comment>
<accession>A0ABR3K7L9</accession>
<sequence>MLAARVQLVIKITQASFQNLLALFSRIGRGFDIILFKTGCKRSSERISTGVAQECMMPNTEDRLPNITSAKPAVMRCSTLISDATECN</sequence>
<gene>
    <name evidence="1" type="ORF">TSPI_09749</name>
</gene>
<proteinExistence type="predicted"/>
<dbReference type="EMBL" id="JBEUSY010000459">
    <property type="protein sequence ID" value="KAL1231499.1"/>
    <property type="molecule type" value="Genomic_DNA"/>
</dbReference>
<protein>
    <submittedName>
        <fullName evidence="1">Small ribosomal subunit protein</fullName>
    </submittedName>
</protein>
<name>A0ABR3K7L9_TRISP</name>
<evidence type="ECO:0000313" key="1">
    <source>
        <dbReference type="EMBL" id="KAL1231499.1"/>
    </source>
</evidence>
<organism evidence="1 2">
    <name type="scientific">Trichinella spiralis</name>
    <name type="common">Trichina worm</name>
    <dbReference type="NCBI Taxonomy" id="6334"/>
    <lineage>
        <taxon>Eukaryota</taxon>
        <taxon>Metazoa</taxon>
        <taxon>Ecdysozoa</taxon>
        <taxon>Nematoda</taxon>
        <taxon>Enoplea</taxon>
        <taxon>Dorylaimia</taxon>
        <taxon>Trichinellida</taxon>
        <taxon>Trichinellidae</taxon>
        <taxon>Trichinella</taxon>
    </lineage>
</organism>
<dbReference type="Proteomes" id="UP001558632">
    <property type="component" value="Unassembled WGS sequence"/>
</dbReference>
<keyword evidence="2" id="KW-1185">Reference proteome</keyword>